<dbReference type="OrthoDB" id="2200271at2"/>
<evidence type="ECO:0000256" key="3">
    <source>
        <dbReference type="SAM" id="Phobius"/>
    </source>
</evidence>
<dbReference type="Pfam" id="PF15980">
    <property type="entry name" value="ComGF"/>
    <property type="match status" value="1"/>
</dbReference>
<organism evidence="4 5">
    <name type="scientific">Vagococcus silagei</name>
    <dbReference type="NCBI Taxonomy" id="2508885"/>
    <lineage>
        <taxon>Bacteria</taxon>
        <taxon>Bacillati</taxon>
        <taxon>Bacillota</taxon>
        <taxon>Bacilli</taxon>
        <taxon>Lactobacillales</taxon>
        <taxon>Enterococcaceae</taxon>
        <taxon>Vagococcus</taxon>
    </lineage>
</organism>
<dbReference type="InterPro" id="IPR016977">
    <property type="entry name" value="ComGF"/>
</dbReference>
<keyword evidence="5" id="KW-1185">Reference proteome</keyword>
<dbReference type="InterPro" id="IPR012902">
    <property type="entry name" value="N_methyl_site"/>
</dbReference>
<keyword evidence="3" id="KW-0812">Transmembrane</keyword>
<dbReference type="NCBIfam" id="NF041002">
    <property type="entry name" value="pilin_ComGF"/>
    <property type="match status" value="1"/>
</dbReference>
<dbReference type="PROSITE" id="PS51257">
    <property type="entry name" value="PROKAR_LIPOPROTEIN"/>
    <property type="match status" value="1"/>
</dbReference>
<dbReference type="GO" id="GO:0009986">
    <property type="term" value="C:cell surface"/>
    <property type="evidence" value="ECO:0007669"/>
    <property type="project" value="UniProtKB-SubCell"/>
</dbReference>
<comment type="caution">
    <text evidence="4">The sequence shown here is derived from an EMBL/GenBank/DDBJ whole genome shotgun (WGS) entry which is preliminary data.</text>
</comment>
<dbReference type="GO" id="GO:0030420">
    <property type="term" value="P:establishment of competence for transformation"/>
    <property type="evidence" value="ECO:0007669"/>
    <property type="project" value="UniProtKB-KW"/>
</dbReference>
<evidence type="ECO:0000256" key="2">
    <source>
        <dbReference type="ARBA" id="ARBA00023287"/>
    </source>
</evidence>
<evidence type="ECO:0000313" key="4">
    <source>
        <dbReference type="EMBL" id="THB60513.1"/>
    </source>
</evidence>
<feature type="transmembrane region" description="Helical" evidence="3">
    <location>
        <begin position="12"/>
        <end position="31"/>
    </location>
</feature>
<accession>A0A4S3B4I4</accession>
<dbReference type="EMBL" id="SDGV01000022">
    <property type="protein sequence ID" value="THB60513.1"/>
    <property type="molecule type" value="Genomic_DNA"/>
</dbReference>
<dbReference type="Proteomes" id="UP000310506">
    <property type="component" value="Unassembled WGS sequence"/>
</dbReference>
<protein>
    <submittedName>
        <fullName evidence="4">Prepilin-type N-terminal cleavage/methylation domain-containing protein</fullName>
    </submittedName>
</protein>
<name>A0A4S3B4I4_9ENTE</name>
<keyword evidence="3" id="KW-1133">Transmembrane helix</keyword>
<gene>
    <name evidence="4" type="ORF">ESZ54_09825</name>
</gene>
<reference evidence="4 5" key="1">
    <citation type="submission" date="2019-01" db="EMBL/GenBank/DDBJ databases">
        <title>Vagococcus silagei sp. nov. isolated from brewer's grain.</title>
        <authorList>
            <person name="Guu J.-R."/>
        </authorList>
    </citation>
    <scope>NUCLEOTIDE SEQUENCE [LARGE SCALE GENOMIC DNA]</scope>
    <source>
        <strain evidence="4 5">2B-2</strain>
    </source>
</reference>
<keyword evidence="2" id="KW-0178">Competence</keyword>
<sequence length="146" mass="17223">MSIKNSFNKAGFSLIECLVSLAVLMSCLLLFQPALKVLIQVKEKYTHQTELEFQVGKIQLENIIKELVLIRCEESKLVFEDRRRSDEIDRITIEHYQQMIRKKPGHHPLMLSVKSVKFYEFDEAIEVEVIMIDEEKHVFLLFPQKE</sequence>
<dbReference type="NCBIfam" id="TIGR02532">
    <property type="entry name" value="IV_pilin_GFxxxE"/>
    <property type="match status" value="1"/>
</dbReference>
<keyword evidence="3" id="KW-0472">Membrane</keyword>
<comment type="subcellular location">
    <subcellularLocation>
        <location evidence="1">Cell surface</location>
    </subcellularLocation>
</comment>
<dbReference type="AlphaFoldDB" id="A0A4S3B4I4"/>
<dbReference type="Pfam" id="PF07963">
    <property type="entry name" value="N_methyl"/>
    <property type="match status" value="1"/>
</dbReference>
<proteinExistence type="predicted"/>
<evidence type="ECO:0000313" key="5">
    <source>
        <dbReference type="Proteomes" id="UP000310506"/>
    </source>
</evidence>
<dbReference type="RefSeq" id="WP_136137504.1">
    <property type="nucleotide sequence ID" value="NZ_SDGV01000022.1"/>
</dbReference>
<evidence type="ECO:0000256" key="1">
    <source>
        <dbReference type="ARBA" id="ARBA00004241"/>
    </source>
</evidence>